<organism evidence="5 6">
    <name type="scientific">Janibacter alittae</name>
    <dbReference type="NCBI Taxonomy" id="3115209"/>
    <lineage>
        <taxon>Bacteria</taxon>
        <taxon>Bacillati</taxon>
        <taxon>Actinomycetota</taxon>
        <taxon>Actinomycetes</taxon>
        <taxon>Micrococcales</taxon>
        <taxon>Intrasporangiaceae</taxon>
        <taxon>Janibacter</taxon>
    </lineage>
</organism>
<protein>
    <recommendedName>
        <fullName evidence="3">Small ribosomal subunit protein uS15</fullName>
    </recommendedName>
</protein>
<dbReference type="InterPro" id="IPR000589">
    <property type="entry name" value="Ribosomal_uS15"/>
</dbReference>
<evidence type="ECO:0000256" key="3">
    <source>
        <dbReference type="HAMAP-Rule" id="MF_01343"/>
    </source>
</evidence>
<dbReference type="PANTHER" id="PTHR23321">
    <property type="entry name" value="RIBOSOMAL PROTEIN S15, BACTERIAL AND ORGANELLAR"/>
    <property type="match status" value="1"/>
</dbReference>
<keyword evidence="2 3" id="KW-0687">Ribonucleoprotein</keyword>
<evidence type="ECO:0000313" key="6">
    <source>
        <dbReference type="Proteomes" id="UP001382727"/>
    </source>
</evidence>
<gene>
    <name evidence="3 5" type="primary">rpsO</name>
    <name evidence="5" type="ORF">V1351_10465</name>
</gene>
<dbReference type="Pfam" id="PF00312">
    <property type="entry name" value="Ribosomal_S15"/>
    <property type="match status" value="1"/>
</dbReference>
<reference evidence="5 6" key="1">
    <citation type="submission" date="2024-02" db="EMBL/GenBank/DDBJ databases">
        <title>Janibacter sp. nov., isolated from gut of marine sandworm.</title>
        <authorList>
            <person name="Kim B."/>
            <person name="Jun M.O."/>
            <person name="Shin N.-R."/>
        </authorList>
    </citation>
    <scope>NUCLEOTIDE SEQUENCE [LARGE SCALE GENOMIC DNA]</scope>
    <source>
        <strain evidence="5 6">A1S7</strain>
    </source>
</reference>
<dbReference type="HAMAP" id="MF_01343_B">
    <property type="entry name" value="Ribosomal_uS15_B"/>
    <property type="match status" value="1"/>
</dbReference>
<comment type="similarity">
    <text evidence="3 4">Belongs to the universal ribosomal protein uS15 family.</text>
</comment>
<dbReference type="GO" id="GO:0005840">
    <property type="term" value="C:ribosome"/>
    <property type="evidence" value="ECO:0007669"/>
    <property type="project" value="UniProtKB-KW"/>
</dbReference>
<evidence type="ECO:0000313" key="5">
    <source>
        <dbReference type="EMBL" id="WXB75377.1"/>
    </source>
</evidence>
<accession>A0ABZ2MEA4</accession>
<dbReference type="InterPro" id="IPR009068">
    <property type="entry name" value="uS15_NS1_RNA-bd_sf"/>
</dbReference>
<comment type="subunit">
    <text evidence="3">Part of the 30S ribosomal subunit. Forms a bridge to the 50S subunit in the 70S ribosome, contacting the 23S rRNA.</text>
</comment>
<dbReference type="RefSeq" id="WP_338748089.1">
    <property type="nucleotide sequence ID" value="NZ_CP144913.1"/>
</dbReference>
<keyword evidence="3" id="KW-0699">rRNA-binding</keyword>
<dbReference type="PANTHER" id="PTHR23321:SF26">
    <property type="entry name" value="SMALL RIBOSOMAL SUBUNIT PROTEIN US15M"/>
    <property type="match status" value="1"/>
</dbReference>
<proteinExistence type="inferred from homology"/>
<dbReference type="Gene3D" id="1.10.287.10">
    <property type="entry name" value="S15/NS1, RNA-binding"/>
    <property type="match status" value="1"/>
</dbReference>
<comment type="function">
    <text evidence="3">Forms an intersubunit bridge (bridge B4) with the 23S rRNA of the 50S subunit in the ribosome.</text>
</comment>
<evidence type="ECO:0000256" key="4">
    <source>
        <dbReference type="RuleBase" id="RU003919"/>
    </source>
</evidence>
<sequence>MPLTADVKKQIMTEYGTAEGDTGSPEVQIAMLTQRITDLTEHSRDHKHDHHSRRGLLLLVGKRRRLLRYLESTDIERYRSLIKRLGLRR</sequence>
<keyword evidence="3" id="KW-0694">RNA-binding</keyword>
<dbReference type="SUPFAM" id="SSF47060">
    <property type="entry name" value="S15/NS1 RNA-binding domain"/>
    <property type="match status" value="1"/>
</dbReference>
<dbReference type="Proteomes" id="UP001382727">
    <property type="component" value="Chromosome"/>
</dbReference>
<keyword evidence="6" id="KW-1185">Reference proteome</keyword>
<dbReference type="Gene3D" id="6.10.250.3130">
    <property type="match status" value="1"/>
</dbReference>
<dbReference type="EMBL" id="CP144913">
    <property type="protein sequence ID" value="WXB75377.1"/>
    <property type="molecule type" value="Genomic_DNA"/>
</dbReference>
<dbReference type="InterPro" id="IPR005290">
    <property type="entry name" value="Ribosomal_uS15_bac-type"/>
</dbReference>
<evidence type="ECO:0000256" key="2">
    <source>
        <dbReference type="ARBA" id="ARBA00023274"/>
    </source>
</evidence>
<evidence type="ECO:0000256" key="1">
    <source>
        <dbReference type="ARBA" id="ARBA00022980"/>
    </source>
</evidence>
<dbReference type="CDD" id="cd00353">
    <property type="entry name" value="Ribosomal_S15p_S13e"/>
    <property type="match status" value="1"/>
</dbReference>
<name>A0ABZ2MEA4_9MICO</name>
<keyword evidence="1 3" id="KW-0689">Ribosomal protein</keyword>
<comment type="function">
    <text evidence="3">One of the primary rRNA binding proteins, it binds directly to 16S rRNA where it helps nucleate assembly of the platform of the 30S subunit by binding and bridging several RNA helices of the 16S rRNA.</text>
</comment>
<dbReference type="NCBIfam" id="TIGR00952">
    <property type="entry name" value="S15_bact"/>
    <property type="match status" value="1"/>
</dbReference>
<dbReference type="SMART" id="SM01387">
    <property type="entry name" value="Ribosomal_S15"/>
    <property type="match status" value="1"/>
</dbReference>